<dbReference type="Gene3D" id="1.10.287.130">
    <property type="match status" value="1"/>
</dbReference>
<name>A0A4R4EB39_9BACL</name>
<evidence type="ECO:0000256" key="5">
    <source>
        <dbReference type="ARBA" id="ARBA00022553"/>
    </source>
</evidence>
<evidence type="ECO:0000256" key="1">
    <source>
        <dbReference type="ARBA" id="ARBA00000085"/>
    </source>
</evidence>
<evidence type="ECO:0000259" key="15">
    <source>
        <dbReference type="PROSITE" id="PS50109"/>
    </source>
</evidence>
<protein>
    <recommendedName>
        <fullName evidence="3">histidine kinase</fullName>
        <ecNumber evidence="3">2.7.13.3</ecNumber>
    </recommendedName>
</protein>
<evidence type="ECO:0000256" key="9">
    <source>
        <dbReference type="ARBA" id="ARBA00022777"/>
    </source>
</evidence>
<keyword evidence="11 14" id="KW-1133">Transmembrane helix</keyword>
<evidence type="ECO:0000256" key="8">
    <source>
        <dbReference type="ARBA" id="ARBA00022741"/>
    </source>
</evidence>
<dbReference type="PRINTS" id="PR00344">
    <property type="entry name" value="BCTRLSENSOR"/>
</dbReference>
<keyword evidence="10" id="KW-0067">ATP-binding</keyword>
<keyword evidence="7 14" id="KW-0812">Transmembrane</keyword>
<keyword evidence="17" id="KW-1185">Reference proteome</keyword>
<dbReference type="InterPro" id="IPR003661">
    <property type="entry name" value="HisK_dim/P_dom"/>
</dbReference>
<evidence type="ECO:0000256" key="7">
    <source>
        <dbReference type="ARBA" id="ARBA00022692"/>
    </source>
</evidence>
<dbReference type="SUPFAM" id="SSF55874">
    <property type="entry name" value="ATPase domain of HSP90 chaperone/DNA topoisomerase II/histidine kinase"/>
    <property type="match status" value="1"/>
</dbReference>
<evidence type="ECO:0000256" key="4">
    <source>
        <dbReference type="ARBA" id="ARBA00022475"/>
    </source>
</evidence>
<dbReference type="PANTHER" id="PTHR45528:SF1">
    <property type="entry name" value="SENSOR HISTIDINE KINASE CPXA"/>
    <property type="match status" value="1"/>
</dbReference>
<dbReference type="Pfam" id="PF00512">
    <property type="entry name" value="HisKA"/>
    <property type="match status" value="1"/>
</dbReference>
<dbReference type="InterPro" id="IPR003594">
    <property type="entry name" value="HATPase_dom"/>
</dbReference>
<evidence type="ECO:0000256" key="11">
    <source>
        <dbReference type="ARBA" id="ARBA00022989"/>
    </source>
</evidence>
<dbReference type="InterPro" id="IPR005467">
    <property type="entry name" value="His_kinase_dom"/>
</dbReference>
<reference evidence="16 17" key="1">
    <citation type="submission" date="2019-03" db="EMBL/GenBank/DDBJ databases">
        <authorList>
            <person name="Kim M.K.M."/>
        </authorList>
    </citation>
    <scope>NUCLEOTIDE SEQUENCE [LARGE SCALE GENOMIC DNA]</scope>
    <source>
        <strain evidence="16 17">18JY21-1</strain>
    </source>
</reference>
<dbReference type="PROSITE" id="PS50109">
    <property type="entry name" value="HIS_KIN"/>
    <property type="match status" value="1"/>
</dbReference>
<keyword evidence="9 16" id="KW-0418">Kinase</keyword>
<evidence type="ECO:0000313" key="16">
    <source>
        <dbReference type="EMBL" id="TCZ77076.1"/>
    </source>
</evidence>
<accession>A0A4R4EB39</accession>
<feature type="domain" description="Histidine kinase" evidence="15">
    <location>
        <begin position="159"/>
        <end position="374"/>
    </location>
</feature>
<dbReference type="FunFam" id="3.30.565.10:FF:000006">
    <property type="entry name" value="Sensor histidine kinase WalK"/>
    <property type="match status" value="1"/>
</dbReference>
<evidence type="ECO:0000256" key="13">
    <source>
        <dbReference type="ARBA" id="ARBA00023136"/>
    </source>
</evidence>
<dbReference type="Proteomes" id="UP000295418">
    <property type="component" value="Unassembled WGS sequence"/>
</dbReference>
<dbReference type="InterPro" id="IPR036890">
    <property type="entry name" value="HATPase_C_sf"/>
</dbReference>
<dbReference type="Gene3D" id="3.30.565.10">
    <property type="entry name" value="Histidine kinase-like ATPase, C-terminal domain"/>
    <property type="match status" value="1"/>
</dbReference>
<dbReference type="EMBL" id="SKFG01000010">
    <property type="protein sequence ID" value="TCZ77076.1"/>
    <property type="molecule type" value="Genomic_DNA"/>
</dbReference>
<evidence type="ECO:0000256" key="10">
    <source>
        <dbReference type="ARBA" id="ARBA00022840"/>
    </source>
</evidence>
<dbReference type="Pfam" id="PF02518">
    <property type="entry name" value="HATPase_c"/>
    <property type="match status" value="1"/>
</dbReference>
<dbReference type="InterPro" id="IPR036097">
    <property type="entry name" value="HisK_dim/P_sf"/>
</dbReference>
<comment type="catalytic activity">
    <reaction evidence="1">
        <text>ATP + protein L-histidine = ADP + protein N-phospho-L-histidine.</text>
        <dbReference type="EC" id="2.7.13.3"/>
    </reaction>
</comment>
<dbReference type="GO" id="GO:0005524">
    <property type="term" value="F:ATP binding"/>
    <property type="evidence" value="ECO:0007669"/>
    <property type="project" value="UniProtKB-KW"/>
</dbReference>
<dbReference type="GO" id="GO:0000155">
    <property type="term" value="F:phosphorelay sensor kinase activity"/>
    <property type="evidence" value="ECO:0007669"/>
    <property type="project" value="InterPro"/>
</dbReference>
<dbReference type="SUPFAM" id="SSF47384">
    <property type="entry name" value="Homodimeric domain of signal transducing histidine kinase"/>
    <property type="match status" value="1"/>
</dbReference>
<gene>
    <name evidence="16" type="ORF">E0485_11455</name>
</gene>
<keyword evidence="4" id="KW-1003">Cell membrane</keyword>
<feature type="transmembrane region" description="Helical" evidence="14">
    <location>
        <begin position="18"/>
        <end position="36"/>
    </location>
</feature>
<evidence type="ECO:0000256" key="12">
    <source>
        <dbReference type="ARBA" id="ARBA00023012"/>
    </source>
</evidence>
<dbReference type="SMART" id="SM00387">
    <property type="entry name" value="HATPase_c"/>
    <property type="match status" value="1"/>
</dbReference>
<evidence type="ECO:0000256" key="6">
    <source>
        <dbReference type="ARBA" id="ARBA00022679"/>
    </source>
</evidence>
<organism evidence="16 17">
    <name type="scientific">Paenibacillus albiflavus</name>
    <dbReference type="NCBI Taxonomy" id="2545760"/>
    <lineage>
        <taxon>Bacteria</taxon>
        <taxon>Bacillati</taxon>
        <taxon>Bacillota</taxon>
        <taxon>Bacilli</taxon>
        <taxon>Bacillales</taxon>
        <taxon>Paenibacillaceae</taxon>
        <taxon>Paenibacillus</taxon>
    </lineage>
</organism>
<evidence type="ECO:0000256" key="14">
    <source>
        <dbReference type="SAM" id="Phobius"/>
    </source>
</evidence>
<keyword evidence="5" id="KW-0597">Phosphoprotein</keyword>
<dbReference type="CDD" id="cd00082">
    <property type="entry name" value="HisKA"/>
    <property type="match status" value="1"/>
</dbReference>
<comment type="caution">
    <text evidence="16">The sequence shown here is derived from an EMBL/GenBank/DDBJ whole genome shotgun (WGS) entry which is preliminary data.</text>
</comment>
<evidence type="ECO:0000313" key="17">
    <source>
        <dbReference type="Proteomes" id="UP000295418"/>
    </source>
</evidence>
<proteinExistence type="predicted"/>
<evidence type="ECO:0000256" key="2">
    <source>
        <dbReference type="ARBA" id="ARBA00004651"/>
    </source>
</evidence>
<dbReference type="SMART" id="SM00388">
    <property type="entry name" value="HisKA"/>
    <property type="match status" value="1"/>
</dbReference>
<dbReference type="InterPro" id="IPR050398">
    <property type="entry name" value="HssS/ArlS-like"/>
</dbReference>
<keyword evidence="12" id="KW-0902">Two-component regulatory system</keyword>
<dbReference type="OrthoDB" id="9792991at2"/>
<keyword evidence="8" id="KW-0547">Nucleotide-binding</keyword>
<dbReference type="EC" id="2.7.13.3" evidence="3"/>
<dbReference type="AlphaFoldDB" id="A0A4R4EB39"/>
<dbReference type="GO" id="GO:0005886">
    <property type="term" value="C:plasma membrane"/>
    <property type="evidence" value="ECO:0007669"/>
    <property type="project" value="UniProtKB-SubCell"/>
</dbReference>
<dbReference type="PANTHER" id="PTHR45528">
    <property type="entry name" value="SENSOR HISTIDINE KINASE CPXA"/>
    <property type="match status" value="1"/>
</dbReference>
<sequence length="377" mass="43296">MVTNLKNKKPYKKLVDKIFFQTLGLFIVAIVVVFFIRSIGQGEIGNTLTNIISNIFDVDWEPAQLMYIYNIRKYFDLIIVGTVILIFAVFYKVFLSWFTRYFDEMIAGVNGIANRNEKINMSPELHFMEDTMNQIKSDLEKSAEAERDLEKRKNDLIVYLAHDIKTPLTSVIGYLSLLDETPDMPIEQKSKYIHITLEKAYRLEKLINEFFEITRYNLNSVPLSKEPIDLSYMLVQIVDEAYPQLTASEKEVSLNIPQDLNLYADSEKMARVFNNLLKNAIAYSKSHSVIEISAEWKENKTEIRFRNQGMIPQDKLDTIFDKFSRLDAARQSSTGGFGLGLAIAKDIITLHGGTIYAYSDQSHFTIVIEMPGRGNSK</sequence>
<keyword evidence="6" id="KW-0808">Transferase</keyword>
<dbReference type="InterPro" id="IPR004358">
    <property type="entry name" value="Sig_transdc_His_kin-like_C"/>
</dbReference>
<feature type="transmembrane region" description="Helical" evidence="14">
    <location>
        <begin position="74"/>
        <end position="98"/>
    </location>
</feature>
<evidence type="ECO:0000256" key="3">
    <source>
        <dbReference type="ARBA" id="ARBA00012438"/>
    </source>
</evidence>
<dbReference type="RefSeq" id="WP_132418176.1">
    <property type="nucleotide sequence ID" value="NZ_SKFG01000010.1"/>
</dbReference>
<keyword evidence="13 14" id="KW-0472">Membrane</keyword>
<comment type="subcellular location">
    <subcellularLocation>
        <location evidence="2">Cell membrane</location>
        <topology evidence="2">Multi-pass membrane protein</topology>
    </subcellularLocation>
</comment>